<sequence length="284" mass="29264">MSFPVLPSSPAAPADGLDAVVSRLRAAGCVFAEDEAALLVAAATTPAELDSMVRRRAAGLPLEHILGWAGFCGLRVAVDPQVFVPRVRTEFLVRQAAAQAPPDAVVVDLCCGTGAVGLALLADLAAAGTPAAELHAADIDPAAVRCARRNLTAPGSGVRDCGALSIAVHRGDLYDPLPERLRGRVDLLVVNAPYVPTEAIALLPTEARVHEARVALDGGPDGLDLHRRVAAGADRWLAPGGSLLIETSERQAEQTAAVFAAGGLLPRITGSDELDATVVIGTRP</sequence>
<keyword evidence="4" id="KW-0949">S-adenosyl-L-methionine</keyword>
<dbReference type="NCBIfam" id="TIGR03704">
    <property type="entry name" value="PrmC_rel_meth"/>
    <property type="match status" value="1"/>
</dbReference>
<dbReference type="Gene3D" id="3.40.50.150">
    <property type="entry name" value="Vaccinia Virus protein VP39"/>
    <property type="match status" value="1"/>
</dbReference>
<proteinExistence type="predicted"/>
<dbReference type="InterPro" id="IPR050320">
    <property type="entry name" value="N5-glutamine_MTase"/>
</dbReference>
<dbReference type="EC" id="2.1.1.297" evidence="1"/>
<dbReference type="InterPro" id="IPR022446">
    <property type="entry name" value="MeTrfrase_put"/>
</dbReference>
<dbReference type="InterPro" id="IPR029063">
    <property type="entry name" value="SAM-dependent_MTases_sf"/>
</dbReference>
<dbReference type="PANTHER" id="PTHR18895:SF74">
    <property type="entry name" value="MTRF1L RELEASE FACTOR GLUTAMINE METHYLTRANSFERASE"/>
    <property type="match status" value="1"/>
</dbReference>
<accession>A0ABV6XQ11</accession>
<evidence type="ECO:0000313" key="7">
    <source>
        <dbReference type="EMBL" id="MFC1440351.1"/>
    </source>
</evidence>
<dbReference type="Gene3D" id="1.10.8.10">
    <property type="entry name" value="DNA helicase RuvA subunit, C-terminal domain"/>
    <property type="match status" value="1"/>
</dbReference>
<evidence type="ECO:0000313" key="8">
    <source>
        <dbReference type="Proteomes" id="UP001592581"/>
    </source>
</evidence>
<dbReference type="SUPFAM" id="SSF53335">
    <property type="entry name" value="S-adenosyl-L-methionine-dependent methyltransferases"/>
    <property type="match status" value="1"/>
</dbReference>
<keyword evidence="3" id="KW-0808">Transferase</keyword>
<keyword evidence="2" id="KW-0489">Methyltransferase</keyword>
<reference evidence="7 8" key="1">
    <citation type="submission" date="2024-06" db="EMBL/GenBank/DDBJ databases">
        <authorList>
            <person name="Lee S.D."/>
        </authorList>
    </citation>
    <scope>NUCLEOTIDE SEQUENCE [LARGE SCALE GENOMIC DNA]</scope>
    <source>
        <strain evidence="7 8">N1-10</strain>
    </source>
</reference>
<evidence type="ECO:0000256" key="1">
    <source>
        <dbReference type="ARBA" id="ARBA00012771"/>
    </source>
</evidence>
<dbReference type="EMBL" id="JBEUKS010000006">
    <property type="protein sequence ID" value="MFC1440351.1"/>
    <property type="molecule type" value="Genomic_DNA"/>
</dbReference>
<evidence type="ECO:0000256" key="2">
    <source>
        <dbReference type="ARBA" id="ARBA00022603"/>
    </source>
</evidence>
<organism evidence="7 8">
    <name type="scientific">Streptacidiphilus jeojiensis</name>
    <dbReference type="NCBI Taxonomy" id="3229225"/>
    <lineage>
        <taxon>Bacteria</taxon>
        <taxon>Bacillati</taxon>
        <taxon>Actinomycetota</taxon>
        <taxon>Actinomycetes</taxon>
        <taxon>Kitasatosporales</taxon>
        <taxon>Streptomycetaceae</taxon>
        <taxon>Streptacidiphilus</taxon>
    </lineage>
</organism>
<dbReference type="InterPro" id="IPR007848">
    <property type="entry name" value="Small_mtfrase_dom"/>
</dbReference>
<dbReference type="RefSeq" id="WP_380565858.1">
    <property type="nucleotide sequence ID" value="NZ_JBEUKS010000006.1"/>
</dbReference>
<comment type="catalytic activity">
    <reaction evidence="5">
        <text>L-glutaminyl-[peptide chain release factor] + S-adenosyl-L-methionine = N(5)-methyl-L-glutaminyl-[peptide chain release factor] + S-adenosyl-L-homocysteine + H(+)</text>
        <dbReference type="Rhea" id="RHEA:42896"/>
        <dbReference type="Rhea" id="RHEA-COMP:10271"/>
        <dbReference type="Rhea" id="RHEA-COMP:10272"/>
        <dbReference type="ChEBI" id="CHEBI:15378"/>
        <dbReference type="ChEBI" id="CHEBI:30011"/>
        <dbReference type="ChEBI" id="CHEBI:57856"/>
        <dbReference type="ChEBI" id="CHEBI:59789"/>
        <dbReference type="ChEBI" id="CHEBI:61891"/>
        <dbReference type="EC" id="2.1.1.297"/>
    </reaction>
</comment>
<evidence type="ECO:0000256" key="5">
    <source>
        <dbReference type="ARBA" id="ARBA00048391"/>
    </source>
</evidence>
<evidence type="ECO:0000256" key="4">
    <source>
        <dbReference type="ARBA" id="ARBA00022691"/>
    </source>
</evidence>
<dbReference type="Pfam" id="PF05175">
    <property type="entry name" value="MTS"/>
    <property type="match status" value="1"/>
</dbReference>
<keyword evidence="8" id="KW-1185">Reference proteome</keyword>
<evidence type="ECO:0000259" key="6">
    <source>
        <dbReference type="Pfam" id="PF05175"/>
    </source>
</evidence>
<dbReference type="NCBIfam" id="TIGR00536">
    <property type="entry name" value="hemK_fam"/>
    <property type="match status" value="1"/>
</dbReference>
<dbReference type="Proteomes" id="UP001592581">
    <property type="component" value="Unassembled WGS sequence"/>
</dbReference>
<protein>
    <recommendedName>
        <fullName evidence="1">peptide chain release factor N(5)-glutamine methyltransferase</fullName>
        <ecNumber evidence="1">2.1.1.297</ecNumber>
    </recommendedName>
</protein>
<gene>
    <name evidence="7" type="ORF">ABUW04_19025</name>
</gene>
<comment type="caution">
    <text evidence="7">The sequence shown here is derived from an EMBL/GenBank/DDBJ whole genome shotgun (WGS) entry which is preliminary data.</text>
</comment>
<dbReference type="InterPro" id="IPR004556">
    <property type="entry name" value="HemK-like"/>
</dbReference>
<dbReference type="PANTHER" id="PTHR18895">
    <property type="entry name" value="HEMK METHYLTRANSFERASE"/>
    <property type="match status" value="1"/>
</dbReference>
<name>A0ABV6XQ11_9ACTN</name>
<dbReference type="CDD" id="cd02440">
    <property type="entry name" value="AdoMet_MTases"/>
    <property type="match status" value="1"/>
</dbReference>
<feature type="domain" description="Methyltransferase small" evidence="6">
    <location>
        <begin position="89"/>
        <end position="217"/>
    </location>
</feature>
<evidence type="ECO:0000256" key="3">
    <source>
        <dbReference type="ARBA" id="ARBA00022679"/>
    </source>
</evidence>